<dbReference type="AlphaFoldDB" id="A0A1E7FIG6"/>
<dbReference type="KEGG" id="fcy:FRACYDRAFT_238402"/>
<evidence type="ECO:0000313" key="2">
    <source>
        <dbReference type="Proteomes" id="UP000095751"/>
    </source>
</evidence>
<organism evidence="1 2">
    <name type="scientific">Fragilariopsis cylindrus CCMP1102</name>
    <dbReference type="NCBI Taxonomy" id="635003"/>
    <lineage>
        <taxon>Eukaryota</taxon>
        <taxon>Sar</taxon>
        <taxon>Stramenopiles</taxon>
        <taxon>Ochrophyta</taxon>
        <taxon>Bacillariophyta</taxon>
        <taxon>Bacillariophyceae</taxon>
        <taxon>Bacillariophycidae</taxon>
        <taxon>Bacillariales</taxon>
        <taxon>Bacillariaceae</taxon>
        <taxon>Fragilariopsis</taxon>
    </lineage>
</organism>
<name>A0A1E7FIG6_9STRA</name>
<accession>A0A1E7FIG6</accession>
<gene>
    <name evidence="1" type="ORF">FRACYDRAFT_238402</name>
</gene>
<protein>
    <submittedName>
        <fullName evidence="1">Uncharacterized protein</fullName>
    </submittedName>
</protein>
<dbReference type="EMBL" id="KV784357">
    <property type="protein sequence ID" value="OEU17971.1"/>
    <property type="molecule type" value="Genomic_DNA"/>
</dbReference>
<evidence type="ECO:0000313" key="1">
    <source>
        <dbReference type="EMBL" id="OEU17971.1"/>
    </source>
</evidence>
<dbReference type="Proteomes" id="UP000095751">
    <property type="component" value="Unassembled WGS sequence"/>
</dbReference>
<proteinExistence type="predicted"/>
<reference evidence="1 2" key="1">
    <citation type="submission" date="2016-09" db="EMBL/GenBank/DDBJ databases">
        <title>Extensive genetic diversity and differential bi-allelic expression allows diatom success in the polar Southern Ocean.</title>
        <authorList>
            <consortium name="DOE Joint Genome Institute"/>
            <person name="Mock T."/>
            <person name="Otillar R.P."/>
            <person name="Strauss J."/>
            <person name="Dupont C."/>
            <person name="Frickenhaus S."/>
            <person name="Maumus F."/>
            <person name="Mcmullan M."/>
            <person name="Sanges R."/>
            <person name="Schmutz J."/>
            <person name="Toseland A."/>
            <person name="Valas R."/>
            <person name="Veluchamy A."/>
            <person name="Ward B.J."/>
            <person name="Allen A."/>
            <person name="Barry K."/>
            <person name="Falciatore A."/>
            <person name="Ferrante M."/>
            <person name="Fortunato A.E."/>
            <person name="Gloeckner G."/>
            <person name="Gruber A."/>
            <person name="Hipkin R."/>
            <person name="Janech M."/>
            <person name="Kroth P."/>
            <person name="Leese F."/>
            <person name="Lindquist E."/>
            <person name="Lyon B.R."/>
            <person name="Martin J."/>
            <person name="Mayer C."/>
            <person name="Parker M."/>
            <person name="Quesneville H."/>
            <person name="Raymond J."/>
            <person name="Uhlig C."/>
            <person name="Valentin K.U."/>
            <person name="Worden A.Z."/>
            <person name="Armbrust E.V."/>
            <person name="Bowler C."/>
            <person name="Green B."/>
            <person name="Moulton V."/>
            <person name="Van Oosterhout C."/>
            <person name="Grigoriev I."/>
        </authorList>
    </citation>
    <scope>NUCLEOTIDE SEQUENCE [LARGE SCALE GENOMIC DNA]</scope>
    <source>
        <strain evidence="1 2">CCMP1102</strain>
    </source>
</reference>
<dbReference type="InParanoid" id="A0A1E7FIG6"/>
<keyword evidence="2" id="KW-1185">Reference proteome</keyword>
<sequence length="108" mass="12317">MLPLSSSKNIRRGSRDITCSMLLKFGNDAIQALWRGVLPNLSLGMASIDNAVGGTEEERLDFIVFEVIFKLLSNDCDCDCDKDRLRFRVLKEISKFLFNFWVLLLLIS</sequence>